<dbReference type="Proteomes" id="UP000602647">
    <property type="component" value="Unassembled WGS sequence"/>
</dbReference>
<dbReference type="GO" id="GO:0070180">
    <property type="term" value="F:large ribosomal subunit rRNA binding"/>
    <property type="evidence" value="ECO:0007669"/>
    <property type="project" value="UniProtKB-UniRule"/>
</dbReference>
<accession>A0A923NGW6</accession>
<keyword evidence="7" id="KW-1185">Reference proteome</keyword>
<dbReference type="PANTHER" id="PTHR11560">
    <property type="entry name" value="39S RIBOSOMAL PROTEIN L10, MITOCHONDRIAL"/>
    <property type="match status" value="1"/>
</dbReference>
<dbReference type="Gene3D" id="3.30.70.1730">
    <property type="match status" value="1"/>
</dbReference>
<dbReference type="RefSeq" id="WP_187301960.1">
    <property type="nucleotide sequence ID" value="NZ_CBCTON010000004.1"/>
</dbReference>
<comment type="function">
    <text evidence="5">Forms part of the ribosomal stalk, playing a central role in the interaction of the ribosome with GTP-bound translation factors.</text>
</comment>
<evidence type="ECO:0000256" key="4">
    <source>
        <dbReference type="ARBA" id="ARBA00035202"/>
    </source>
</evidence>
<dbReference type="SUPFAM" id="SSF160369">
    <property type="entry name" value="Ribosomal protein L10-like"/>
    <property type="match status" value="1"/>
</dbReference>
<evidence type="ECO:0000313" key="7">
    <source>
        <dbReference type="Proteomes" id="UP000602647"/>
    </source>
</evidence>
<dbReference type="InterPro" id="IPR001790">
    <property type="entry name" value="Ribosomal_uL10"/>
</dbReference>
<dbReference type="AlphaFoldDB" id="A0A923NGW6"/>
<dbReference type="InterPro" id="IPR043141">
    <property type="entry name" value="Ribosomal_uL10-like_sf"/>
</dbReference>
<dbReference type="NCBIfam" id="NF000955">
    <property type="entry name" value="PRK00099.1-1"/>
    <property type="match status" value="1"/>
</dbReference>
<evidence type="ECO:0000256" key="1">
    <source>
        <dbReference type="ARBA" id="ARBA00008889"/>
    </source>
</evidence>
<dbReference type="InterPro" id="IPR022973">
    <property type="entry name" value="Ribosomal_uL10_bac"/>
</dbReference>
<comment type="subunit">
    <text evidence="5">Part of the ribosomal stalk of the 50S ribosomal subunit. The N-terminus interacts with L11 and the large rRNA to form the base of the stalk. The C-terminus forms an elongated spine to which L12 dimers bind in a sequential fashion forming a multimeric L10(L12)X complex.</text>
</comment>
<dbReference type="EMBL" id="JACRYT010000002">
    <property type="protein sequence ID" value="MBC6678781.1"/>
    <property type="molecule type" value="Genomic_DNA"/>
</dbReference>
<dbReference type="GO" id="GO:0006412">
    <property type="term" value="P:translation"/>
    <property type="evidence" value="ECO:0007669"/>
    <property type="project" value="UniProtKB-UniRule"/>
</dbReference>
<dbReference type="Gene3D" id="6.10.250.290">
    <property type="match status" value="1"/>
</dbReference>
<dbReference type="InterPro" id="IPR002363">
    <property type="entry name" value="Ribosomal_uL10_CS_bac"/>
</dbReference>
<dbReference type="CDD" id="cd05797">
    <property type="entry name" value="Ribosomal_L10"/>
    <property type="match status" value="1"/>
</dbReference>
<dbReference type="GO" id="GO:0003735">
    <property type="term" value="F:structural constituent of ribosome"/>
    <property type="evidence" value="ECO:0007669"/>
    <property type="project" value="InterPro"/>
</dbReference>
<comment type="similarity">
    <text evidence="1 5">Belongs to the universal ribosomal protein uL10 family.</text>
</comment>
<evidence type="ECO:0000256" key="3">
    <source>
        <dbReference type="ARBA" id="ARBA00023274"/>
    </source>
</evidence>
<organism evidence="6 7">
    <name type="scientific">Zhenpiania hominis</name>
    <dbReference type="NCBI Taxonomy" id="2763644"/>
    <lineage>
        <taxon>Bacteria</taxon>
        <taxon>Bacillati</taxon>
        <taxon>Bacillota</taxon>
        <taxon>Clostridia</taxon>
        <taxon>Peptostreptococcales</taxon>
        <taxon>Anaerovoracaceae</taxon>
        <taxon>Zhenpiania</taxon>
    </lineage>
</organism>
<keyword evidence="3 5" id="KW-0687">Ribonucleoprotein</keyword>
<keyword evidence="5" id="KW-0694">RNA-binding</keyword>
<name>A0A923NGW6_9FIRM</name>
<reference evidence="6" key="1">
    <citation type="submission" date="2020-08" db="EMBL/GenBank/DDBJ databases">
        <title>Genome public.</title>
        <authorList>
            <person name="Liu C."/>
            <person name="Sun Q."/>
        </authorList>
    </citation>
    <scope>NUCLEOTIDE SEQUENCE</scope>
    <source>
        <strain evidence="6">BX12</strain>
    </source>
</reference>
<dbReference type="PROSITE" id="PS01109">
    <property type="entry name" value="RIBOSOMAL_L10"/>
    <property type="match status" value="1"/>
</dbReference>
<evidence type="ECO:0000313" key="6">
    <source>
        <dbReference type="EMBL" id="MBC6678781.1"/>
    </source>
</evidence>
<gene>
    <name evidence="5" type="primary">rplJ</name>
    <name evidence="6" type="ORF">H9L42_02940</name>
</gene>
<dbReference type="HAMAP" id="MF_00362">
    <property type="entry name" value="Ribosomal_uL10"/>
    <property type="match status" value="1"/>
</dbReference>
<evidence type="ECO:0000256" key="2">
    <source>
        <dbReference type="ARBA" id="ARBA00022980"/>
    </source>
</evidence>
<dbReference type="Pfam" id="PF00466">
    <property type="entry name" value="Ribosomal_L10"/>
    <property type="match status" value="1"/>
</dbReference>
<evidence type="ECO:0000256" key="5">
    <source>
        <dbReference type="HAMAP-Rule" id="MF_00362"/>
    </source>
</evidence>
<dbReference type="GO" id="GO:0015934">
    <property type="term" value="C:large ribosomal subunit"/>
    <property type="evidence" value="ECO:0007669"/>
    <property type="project" value="InterPro"/>
</dbReference>
<proteinExistence type="inferred from homology"/>
<dbReference type="InterPro" id="IPR047865">
    <property type="entry name" value="Ribosomal_uL10_bac_type"/>
</dbReference>
<comment type="caution">
    <text evidence="6">The sequence shown here is derived from an EMBL/GenBank/DDBJ whole genome shotgun (WGS) entry which is preliminary data.</text>
</comment>
<keyword evidence="5" id="KW-0699">rRNA-binding</keyword>
<protein>
    <recommendedName>
        <fullName evidence="4 5">Large ribosomal subunit protein uL10</fullName>
    </recommendedName>
</protein>
<sequence>MSKAAWQEKQVIIDEIKEKLDKAESAVVIDYMGITVAQADAMRKKLREADVDYTVYKNTLVKRAIEGTAYESLGEVLEGPSAFAISYEDATAPARVLNEVMEEYKKMEFKAGVVEGEFYDAEGIKQIAKIPSRDTLIAKFMGSIQSPITNFARVLNQIAEKGGADGAEAAAEPAEA</sequence>
<keyword evidence="2 5" id="KW-0689">Ribosomal protein</keyword>